<proteinExistence type="predicted"/>
<keyword evidence="3" id="KW-1185">Reference proteome</keyword>
<feature type="transmembrane region" description="Helical" evidence="1">
    <location>
        <begin position="122"/>
        <end position="142"/>
    </location>
</feature>
<dbReference type="GO" id="GO:0006508">
    <property type="term" value="P:proteolysis"/>
    <property type="evidence" value="ECO:0007669"/>
    <property type="project" value="InterPro"/>
</dbReference>
<dbReference type="AlphaFoldDB" id="A0AAN9FIJ8"/>
<sequence>MIGFQNLLDKTELLHGFLFQMWERLYDWYVDFVIFCLVSLCQFHALVDATSSDSNLKEETGVRMVALFDHEECGSDSAQGAGSPVVLNALSRITNSVISDPKAGLALGELQSIGDLYDFNSVATLFLIGVVSVTPLLIFSALDALPTI</sequence>
<keyword evidence="1" id="KW-0472">Membrane</keyword>
<dbReference type="Pfam" id="PF02127">
    <property type="entry name" value="Peptidase_M18"/>
    <property type="match status" value="1"/>
</dbReference>
<reference evidence="2 3" key="1">
    <citation type="submission" date="2024-01" db="EMBL/GenBank/DDBJ databases">
        <title>The genomes of 5 underutilized Papilionoideae crops provide insights into root nodulation and disease resistanc.</title>
        <authorList>
            <person name="Yuan L."/>
        </authorList>
    </citation>
    <scope>NUCLEOTIDE SEQUENCE [LARGE SCALE GENOMIC DNA]</scope>
    <source>
        <strain evidence="2">ZHUSHIDOU_FW_LH</strain>
        <tissue evidence="2">Leaf</tissue>
    </source>
</reference>
<dbReference type="SUPFAM" id="SSF53187">
    <property type="entry name" value="Zn-dependent exopeptidases"/>
    <property type="match status" value="1"/>
</dbReference>
<dbReference type="GO" id="GO:0008270">
    <property type="term" value="F:zinc ion binding"/>
    <property type="evidence" value="ECO:0007669"/>
    <property type="project" value="InterPro"/>
</dbReference>
<dbReference type="InterPro" id="IPR001948">
    <property type="entry name" value="Peptidase_M18"/>
</dbReference>
<dbReference type="PANTHER" id="PTHR28570">
    <property type="entry name" value="ASPARTYL AMINOPEPTIDASE"/>
    <property type="match status" value="1"/>
</dbReference>
<accession>A0AAN9FIJ8</accession>
<dbReference type="Gene3D" id="3.40.630.10">
    <property type="entry name" value="Zn peptidases"/>
    <property type="match status" value="1"/>
</dbReference>
<gene>
    <name evidence="2" type="ORF">RIF29_15201</name>
</gene>
<dbReference type="GO" id="GO:0004177">
    <property type="term" value="F:aminopeptidase activity"/>
    <property type="evidence" value="ECO:0007669"/>
    <property type="project" value="InterPro"/>
</dbReference>
<organism evidence="2 3">
    <name type="scientific">Crotalaria pallida</name>
    <name type="common">Smooth rattlebox</name>
    <name type="synonym">Crotalaria striata</name>
    <dbReference type="NCBI Taxonomy" id="3830"/>
    <lineage>
        <taxon>Eukaryota</taxon>
        <taxon>Viridiplantae</taxon>
        <taxon>Streptophyta</taxon>
        <taxon>Embryophyta</taxon>
        <taxon>Tracheophyta</taxon>
        <taxon>Spermatophyta</taxon>
        <taxon>Magnoliopsida</taxon>
        <taxon>eudicotyledons</taxon>
        <taxon>Gunneridae</taxon>
        <taxon>Pentapetalae</taxon>
        <taxon>rosids</taxon>
        <taxon>fabids</taxon>
        <taxon>Fabales</taxon>
        <taxon>Fabaceae</taxon>
        <taxon>Papilionoideae</taxon>
        <taxon>50 kb inversion clade</taxon>
        <taxon>genistoids sensu lato</taxon>
        <taxon>core genistoids</taxon>
        <taxon>Crotalarieae</taxon>
        <taxon>Crotalaria</taxon>
    </lineage>
</organism>
<name>A0AAN9FIJ8_CROPI</name>
<evidence type="ECO:0000313" key="3">
    <source>
        <dbReference type="Proteomes" id="UP001372338"/>
    </source>
</evidence>
<dbReference type="PANTHER" id="PTHR28570:SF16">
    <property type="entry name" value="ASPARTYL AMINOPEPTIDASE-RELATED"/>
    <property type="match status" value="1"/>
</dbReference>
<keyword evidence="1" id="KW-1133">Transmembrane helix</keyword>
<dbReference type="Proteomes" id="UP001372338">
    <property type="component" value="Unassembled WGS sequence"/>
</dbReference>
<comment type="caution">
    <text evidence="2">The sequence shown here is derived from an EMBL/GenBank/DDBJ whole genome shotgun (WGS) entry which is preliminary data.</text>
</comment>
<keyword evidence="1" id="KW-0812">Transmembrane</keyword>
<evidence type="ECO:0000313" key="2">
    <source>
        <dbReference type="EMBL" id="KAK7274125.1"/>
    </source>
</evidence>
<protein>
    <submittedName>
        <fullName evidence="2">Uncharacterized protein</fullName>
    </submittedName>
</protein>
<dbReference type="EMBL" id="JAYWIO010000003">
    <property type="protein sequence ID" value="KAK7274125.1"/>
    <property type="molecule type" value="Genomic_DNA"/>
</dbReference>
<evidence type="ECO:0000256" key="1">
    <source>
        <dbReference type="SAM" id="Phobius"/>
    </source>
</evidence>
<feature type="transmembrane region" description="Helical" evidence="1">
    <location>
        <begin position="28"/>
        <end position="47"/>
    </location>
</feature>